<gene>
    <name evidence="1" type="ORF">METZ01_LOCUS134197</name>
</gene>
<dbReference type="Gene3D" id="3.30.420.40">
    <property type="match status" value="2"/>
</dbReference>
<dbReference type="AlphaFoldDB" id="A0A381YXQ0"/>
<sequence length="395" mass="44301">MNPSKTRLLGLDGGASKVRGWEIRPTSKGFDLEGTPIENKYQDHSKYLKDFSPVDLNRQLSEKAYGKIDPQKNEIEYGQVITETIANTILDLVAKRTGKWVIGIGFPGLKTRDKRGISAMANGPRMPNLASNIENILDHEKIDLNDRIHQLGSDADFCGLGENEGNGGHFKNIDNAYYIGSGTGVADALKLHGQLVPFDQIQDWLGKSWEMEMNGFPIESLLSVRGIQEQYSIVTGIHINELSKNGLYAQQILEKAQNNDQQAKETLAETGKNLGKLFFERIETIACGWQKRFNFINPERNDLITEHDYLGTCLDRGIIGQRLGVLLHRDIGSRIIWQELENTLSLMVANTDHLPETFKSNFKPKTFFRISNLRDAPALGAGISAWKIFMKKNNA</sequence>
<evidence type="ECO:0008006" key="2">
    <source>
        <dbReference type="Google" id="ProtNLM"/>
    </source>
</evidence>
<protein>
    <recommendedName>
        <fullName evidence="2">ROK family protein</fullName>
    </recommendedName>
</protein>
<reference evidence="1" key="1">
    <citation type="submission" date="2018-05" db="EMBL/GenBank/DDBJ databases">
        <authorList>
            <person name="Lanie J.A."/>
            <person name="Ng W.-L."/>
            <person name="Kazmierczak K.M."/>
            <person name="Andrzejewski T.M."/>
            <person name="Davidsen T.M."/>
            <person name="Wayne K.J."/>
            <person name="Tettelin H."/>
            <person name="Glass J.I."/>
            <person name="Rusch D."/>
            <person name="Podicherti R."/>
            <person name="Tsui H.-C.T."/>
            <person name="Winkler M.E."/>
        </authorList>
    </citation>
    <scope>NUCLEOTIDE SEQUENCE</scope>
</reference>
<proteinExistence type="predicted"/>
<dbReference type="InterPro" id="IPR043129">
    <property type="entry name" value="ATPase_NBD"/>
</dbReference>
<evidence type="ECO:0000313" key="1">
    <source>
        <dbReference type="EMBL" id="SVA81343.1"/>
    </source>
</evidence>
<accession>A0A381YXQ0</accession>
<organism evidence="1">
    <name type="scientific">marine metagenome</name>
    <dbReference type="NCBI Taxonomy" id="408172"/>
    <lineage>
        <taxon>unclassified sequences</taxon>
        <taxon>metagenomes</taxon>
        <taxon>ecological metagenomes</taxon>
    </lineage>
</organism>
<dbReference type="SUPFAM" id="SSF53067">
    <property type="entry name" value="Actin-like ATPase domain"/>
    <property type="match status" value="1"/>
</dbReference>
<dbReference type="EMBL" id="UINC01019234">
    <property type="protein sequence ID" value="SVA81343.1"/>
    <property type="molecule type" value="Genomic_DNA"/>
</dbReference>
<name>A0A381YXQ0_9ZZZZ</name>